<dbReference type="GeneID" id="301932089"/>
<feature type="compositionally biased region" description="Low complexity" evidence="2">
    <location>
        <begin position="142"/>
        <end position="158"/>
    </location>
</feature>
<evidence type="ECO:0000313" key="4">
    <source>
        <dbReference type="EMBL" id="KAB0573157.1"/>
    </source>
</evidence>
<organism evidence="4">
    <name type="scientific">Brucella pituitosa</name>
    <dbReference type="NCBI Taxonomy" id="571256"/>
    <lineage>
        <taxon>Bacteria</taxon>
        <taxon>Pseudomonadati</taxon>
        <taxon>Pseudomonadota</taxon>
        <taxon>Alphaproteobacteria</taxon>
        <taxon>Hyphomicrobiales</taxon>
        <taxon>Brucellaceae</taxon>
        <taxon>Brucella/Ochrobactrum group</taxon>
        <taxon>Brucella</taxon>
    </lineage>
</organism>
<feature type="coiled-coil region" evidence="1">
    <location>
        <begin position="41"/>
        <end position="112"/>
    </location>
</feature>
<feature type="region of interest" description="Disordered" evidence="2">
    <location>
        <begin position="197"/>
        <end position="239"/>
    </location>
</feature>
<protein>
    <recommendedName>
        <fullName evidence="5">Proline-rich extensin</fullName>
    </recommendedName>
</protein>
<name>A0A643F494_9HYPH</name>
<evidence type="ECO:0008006" key="5">
    <source>
        <dbReference type="Google" id="ProtNLM"/>
    </source>
</evidence>
<feature type="chain" id="PRO_5025072291" description="Proline-rich extensin" evidence="3">
    <location>
        <begin position="26"/>
        <end position="239"/>
    </location>
</feature>
<feature type="region of interest" description="Disordered" evidence="2">
    <location>
        <begin position="135"/>
        <end position="160"/>
    </location>
</feature>
<evidence type="ECO:0000256" key="1">
    <source>
        <dbReference type="SAM" id="Coils"/>
    </source>
</evidence>
<sequence>MMIAYKNFFRVSSWAALMATAVLVAGCTTTQPIQQCTPKEKARLTSNLASAKLKLDRNKAELSRTRTEMAKLSCIGISASKSSGCSRLKARADKLQSEIRTLESQLSELNATIAGRSHAGRFVQACSANWMPARKMQKAAPKKSSASKASKQGQAKVANAVSEPVEDFVVPAYEAPETGYAPTALPKVQPTAYVAPAATTPPTERTYTESSKVRVVGSSFYPDQSKPVGPQAPDHAPAP</sequence>
<dbReference type="PROSITE" id="PS51257">
    <property type="entry name" value="PROKAR_LIPOPROTEIN"/>
    <property type="match status" value="1"/>
</dbReference>
<evidence type="ECO:0000256" key="3">
    <source>
        <dbReference type="SAM" id="SignalP"/>
    </source>
</evidence>
<evidence type="ECO:0000256" key="2">
    <source>
        <dbReference type="SAM" id="MobiDB-lite"/>
    </source>
</evidence>
<comment type="caution">
    <text evidence="4">The sequence shown here is derived from an EMBL/GenBank/DDBJ whole genome shotgun (WGS) entry which is preliminary data.</text>
</comment>
<dbReference type="EMBL" id="VZPE01000001">
    <property type="protein sequence ID" value="KAB0573157.1"/>
    <property type="molecule type" value="Genomic_DNA"/>
</dbReference>
<accession>A0A643F494</accession>
<gene>
    <name evidence="4" type="ORF">F7Q93_01260</name>
</gene>
<keyword evidence="1" id="KW-0175">Coiled coil</keyword>
<dbReference type="RefSeq" id="WP_128093211.1">
    <property type="nucleotide sequence ID" value="NZ_JAGDYO010000001.1"/>
</dbReference>
<dbReference type="AlphaFoldDB" id="A0A643F494"/>
<keyword evidence="3" id="KW-0732">Signal</keyword>
<proteinExistence type="predicted"/>
<feature type="signal peptide" evidence="3">
    <location>
        <begin position="1"/>
        <end position="25"/>
    </location>
</feature>
<reference evidence="4" key="1">
    <citation type="submission" date="2019-09" db="EMBL/GenBank/DDBJ databases">
        <title>Draft genome sequences of 48 bacterial type strains from the CCUG.</title>
        <authorList>
            <person name="Tunovic T."/>
            <person name="Pineiro-Iglesias B."/>
            <person name="Unosson C."/>
            <person name="Inganas E."/>
            <person name="Ohlen M."/>
            <person name="Cardew S."/>
            <person name="Jensie-Markopoulos S."/>
            <person name="Salva-Serra F."/>
            <person name="Jaen-Luchoro D."/>
            <person name="Karlsson R."/>
            <person name="Svensson-Stadler L."/>
            <person name="Chun J."/>
            <person name="Moore E."/>
        </authorList>
    </citation>
    <scope>NUCLEOTIDE SEQUENCE</scope>
    <source>
        <strain evidence="4">CCUG 50899</strain>
    </source>
</reference>